<evidence type="ECO:0008006" key="4">
    <source>
        <dbReference type="Google" id="ProtNLM"/>
    </source>
</evidence>
<keyword evidence="1" id="KW-0732">Signal</keyword>
<dbReference type="RefSeq" id="WP_141722215.1">
    <property type="nucleotide sequence ID" value="NZ_FMCW01000013.1"/>
</dbReference>
<feature type="chain" id="PRO_5008706509" description="Peptidase A4 family protein" evidence="1">
    <location>
        <begin position="28"/>
        <end position="318"/>
    </location>
</feature>
<evidence type="ECO:0000256" key="1">
    <source>
        <dbReference type="SAM" id="SignalP"/>
    </source>
</evidence>
<evidence type="ECO:0000313" key="3">
    <source>
        <dbReference type="Proteomes" id="UP000199375"/>
    </source>
</evidence>
<dbReference type="Proteomes" id="UP000199375">
    <property type="component" value="Unassembled WGS sequence"/>
</dbReference>
<protein>
    <recommendedName>
        <fullName evidence="4">Peptidase A4 family protein</fullName>
    </recommendedName>
</protein>
<proteinExistence type="predicted"/>
<accession>A0A1C4W409</accession>
<reference evidence="2 3" key="1">
    <citation type="submission" date="2016-06" db="EMBL/GenBank/DDBJ databases">
        <authorList>
            <person name="Kjaerup R.B."/>
            <person name="Dalgaard T.S."/>
            <person name="Juul-Madsen H.R."/>
        </authorList>
    </citation>
    <scope>NUCLEOTIDE SEQUENCE [LARGE SCALE GENOMIC DNA]</scope>
    <source>
        <strain evidence="2 3">DSM 45626</strain>
    </source>
</reference>
<dbReference type="AlphaFoldDB" id="A0A1C4W409"/>
<sequence>MGGRIRAVVVAAAALGLVIAAAGVAQADSSSQPSMRDARAAATASGELGAAAKGGFGTAATWFTGTVAAGGTQGWTWTNAPADAAYVVGYNPVGATTSSMCQFETISTRYVQLWGGQRQFQFTLKNVGSIACGATVQLAAVSSSVATSTGGVSPGGTQTHLWNIPWHTNWVVGLNPSGATSSAACQFQVTRTWFVQPAAAGAVRQLYVEVKNVGTIACQTDIRLGSTAVSYNFTIATIASGTTWSTVWFNANPVTSVYLVGASPQGSAPITCQFEVTRMIYRQSINSDGSSQRQILISFKNLGGTTCGGLAELQTIAA</sequence>
<feature type="signal peptide" evidence="1">
    <location>
        <begin position="1"/>
        <end position="27"/>
    </location>
</feature>
<dbReference type="EMBL" id="FMCW01000013">
    <property type="protein sequence ID" value="SCE90779.1"/>
    <property type="molecule type" value="Genomic_DNA"/>
</dbReference>
<gene>
    <name evidence="2" type="ORF">GA0070558_11328</name>
</gene>
<name>A0A1C4W409_9ACTN</name>
<evidence type="ECO:0000313" key="2">
    <source>
        <dbReference type="EMBL" id="SCE90779.1"/>
    </source>
</evidence>
<organism evidence="2 3">
    <name type="scientific">Micromonospora haikouensis</name>
    <dbReference type="NCBI Taxonomy" id="686309"/>
    <lineage>
        <taxon>Bacteria</taxon>
        <taxon>Bacillati</taxon>
        <taxon>Actinomycetota</taxon>
        <taxon>Actinomycetes</taxon>
        <taxon>Micromonosporales</taxon>
        <taxon>Micromonosporaceae</taxon>
        <taxon>Micromonospora</taxon>
    </lineage>
</organism>